<dbReference type="Proteomes" id="UP000226420">
    <property type="component" value="Unassembled WGS sequence"/>
</dbReference>
<sequence length="277" mass="31933">MLQQIRLPCRVLSPWIAHYWHWHLPSNTLLPELFPGTGGELLFNLGVSLRLDILPLDSDIISNTYLIGTGHLFLLSPRRARLRISPQLTQSTVKFISARLRCGTSFPLLGISLAELREMPLSLNDLILKHPIPDLWHLPFIAQVNHLEQWLIKMLDKHITDVPDMALAANRLYYGDSLSTVRQELALSERTMERHIKHFIGVDARYFCRTAKFQHTLRQILAGQTMLDGALNHGYTDQSHFIKTCRFFTGLAPGELLTKQYRRLNYYQLTDCYSESK</sequence>
<reference evidence="2 3" key="1">
    <citation type="submission" date="2016-10" db="EMBL/GenBank/DDBJ databases">
        <authorList>
            <person name="Varghese N."/>
            <person name="Submissions S."/>
        </authorList>
    </citation>
    <scope>NUCLEOTIDE SEQUENCE [LARGE SCALE GENOMIC DNA]</scope>
    <source>
        <strain evidence="2 3">DSM 5563</strain>
    </source>
</reference>
<evidence type="ECO:0000259" key="1">
    <source>
        <dbReference type="PROSITE" id="PS01124"/>
    </source>
</evidence>
<organism evidence="2 3">
    <name type="scientific">Pragia fontium DSM 5563 = ATCC 49100</name>
    <dbReference type="NCBI Taxonomy" id="1122977"/>
    <lineage>
        <taxon>Bacteria</taxon>
        <taxon>Pseudomonadati</taxon>
        <taxon>Pseudomonadota</taxon>
        <taxon>Gammaproteobacteria</taxon>
        <taxon>Enterobacterales</taxon>
        <taxon>Budviciaceae</taxon>
        <taxon>Pragia</taxon>
    </lineage>
</organism>
<dbReference type="Pfam" id="PF12833">
    <property type="entry name" value="HTH_18"/>
    <property type="match status" value="1"/>
</dbReference>
<dbReference type="GO" id="GO:0043565">
    <property type="term" value="F:sequence-specific DNA binding"/>
    <property type="evidence" value="ECO:0007669"/>
    <property type="project" value="InterPro"/>
</dbReference>
<proteinExistence type="predicted"/>
<dbReference type="Gene3D" id="1.10.10.60">
    <property type="entry name" value="Homeodomain-like"/>
    <property type="match status" value="1"/>
</dbReference>
<evidence type="ECO:0000313" key="2">
    <source>
        <dbReference type="EMBL" id="SFC08751.1"/>
    </source>
</evidence>
<dbReference type="RefSeq" id="WP_074820290.1">
    <property type="nucleotide sequence ID" value="NZ_FOLW01000001.1"/>
</dbReference>
<dbReference type="InterPro" id="IPR018060">
    <property type="entry name" value="HTH_AraC"/>
</dbReference>
<accession>A0AAJ5BFX5</accession>
<dbReference type="AlphaFoldDB" id="A0AAJ5BFX5"/>
<comment type="caution">
    <text evidence="2">The sequence shown here is derived from an EMBL/GenBank/DDBJ whole genome shotgun (WGS) entry which is preliminary data.</text>
</comment>
<dbReference type="GO" id="GO:0003700">
    <property type="term" value="F:DNA-binding transcription factor activity"/>
    <property type="evidence" value="ECO:0007669"/>
    <property type="project" value="InterPro"/>
</dbReference>
<evidence type="ECO:0000313" key="3">
    <source>
        <dbReference type="Proteomes" id="UP000226420"/>
    </source>
</evidence>
<dbReference type="PROSITE" id="PS01124">
    <property type="entry name" value="HTH_ARAC_FAMILY_2"/>
    <property type="match status" value="1"/>
</dbReference>
<dbReference type="SMART" id="SM00342">
    <property type="entry name" value="HTH_ARAC"/>
    <property type="match status" value="1"/>
</dbReference>
<protein>
    <submittedName>
        <fullName evidence="2">Helix-turn-helix domain-containing protein</fullName>
    </submittedName>
</protein>
<name>A0AAJ5BFX5_9GAMM</name>
<dbReference type="EMBL" id="FOLW01000001">
    <property type="protein sequence ID" value="SFC08751.1"/>
    <property type="molecule type" value="Genomic_DNA"/>
</dbReference>
<gene>
    <name evidence="2" type="ORF">SAMN02745723_101348</name>
</gene>
<feature type="domain" description="HTH araC/xylS-type" evidence="1">
    <location>
        <begin position="149"/>
        <end position="259"/>
    </location>
</feature>